<dbReference type="InterPro" id="IPR043025">
    <property type="entry name" value="DRP_PD-(D/E)XK_dom"/>
</dbReference>
<dbReference type="CDD" id="cd22319">
    <property type="entry name" value="DpnI-like"/>
    <property type="match status" value="1"/>
</dbReference>
<accession>A0AAE9GUX9</accession>
<dbReference type="EMBL" id="SLXE01000003">
    <property type="protein sequence ID" value="TCP09298.1"/>
    <property type="molecule type" value="Genomic_DNA"/>
</dbReference>
<dbReference type="EMBL" id="CP091507">
    <property type="protein sequence ID" value="UOO79459.1"/>
    <property type="molecule type" value="Genomic_DNA"/>
</dbReference>
<evidence type="ECO:0000313" key="3">
    <source>
        <dbReference type="EMBL" id="UOO79459.1"/>
    </source>
</evidence>
<dbReference type="Proteomes" id="UP000829756">
    <property type="component" value="Chromosome"/>
</dbReference>
<dbReference type="Pfam" id="PF17726">
    <property type="entry name" value="DpnI_C"/>
    <property type="match status" value="1"/>
</dbReference>
<evidence type="ECO:0000313" key="5">
    <source>
        <dbReference type="Proteomes" id="UP000829756"/>
    </source>
</evidence>
<evidence type="ECO:0000313" key="4">
    <source>
        <dbReference type="Proteomes" id="UP000294721"/>
    </source>
</evidence>
<dbReference type="Proteomes" id="UP000294721">
    <property type="component" value="Unassembled WGS sequence"/>
</dbReference>
<dbReference type="AlphaFoldDB" id="A0AAE9GUX9"/>
<dbReference type="Gene3D" id="1.10.10.10">
    <property type="entry name" value="Winged helix-like DNA-binding domain superfamily/Winged helix DNA-binding domain"/>
    <property type="match status" value="1"/>
</dbReference>
<reference evidence="2 4" key="1">
    <citation type="submission" date="2019-03" db="EMBL/GenBank/DDBJ databases">
        <title>Genomic Encyclopedia of Type Strains, Phase IV (KMG-IV): sequencing the most valuable type-strain genomes for metagenomic binning, comparative biology and taxonomic classification.</title>
        <authorList>
            <person name="Goeker M."/>
        </authorList>
    </citation>
    <scope>NUCLEOTIDE SEQUENCE [LARGE SCALE GENOMIC DNA]</scope>
    <source>
        <strain evidence="2 4">DSM 17474</strain>
    </source>
</reference>
<keyword evidence="4" id="KW-1185">Reference proteome</keyword>
<feature type="domain" description="Dam-replacing protein HTH" evidence="1">
    <location>
        <begin position="187"/>
        <end position="254"/>
    </location>
</feature>
<dbReference type="RefSeq" id="WP_132952618.1">
    <property type="nucleotide sequence ID" value="NZ_CP091507.1"/>
</dbReference>
<keyword evidence="3" id="KW-0255">Endonuclease</keyword>
<organism evidence="3 5">
    <name type="scientific">Uruburuella suis</name>
    <dbReference type="NCBI Taxonomy" id="252130"/>
    <lineage>
        <taxon>Bacteria</taxon>
        <taxon>Pseudomonadati</taxon>
        <taxon>Pseudomonadota</taxon>
        <taxon>Betaproteobacteria</taxon>
        <taxon>Neisseriales</taxon>
        <taxon>Neisseriaceae</taxon>
        <taxon>Uruburuella</taxon>
    </lineage>
</organism>
<evidence type="ECO:0000313" key="2">
    <source>
        <dbReference type="EMBL" id="TCP09298.1"/>
    </source>
</evidence>
<protein>
    <submittedName>
        <fullName evidence="3">Restriction endonuclease</fullName>
    </submittedName>
    <submittedName>
        <fullName evidence="2">Type II restriction enzyme</fullName>
    </submittedName>
</protein>
<proteinExistence type="predicted"/>
<reference evidence="3" key="2">
    <citation type="submission" date="2021-12" db="EMBL/GenBank/DDBJ databases">
        <authorList>
            <person name="Veyrier F.J."/>
        </authorList>
    </citation>
    <scope>NUCLEOTIDE SEQUENCE</scope>
    <source>
        <strain evidence="3">1258/02</strain>
    </source>
</reference>
<dbReference type="REBASE" id="613510">
    <property type="entry name" value="Usu17474ORF15P"/>
</dbReference>
<keyword evidence="3" id="KW-0540">Nuclease</keyword>
<dbReference type="InterPro" id="IPR010324">
    <property type="entry name" value="DRP"/>
</dbReference>
<gene>
    <name evidence="2" type="ORF">EV680_10339</name>
    <name evidence="3" type="ORF">LVJ78_00015</name>
</gene>
<keyword evidence="3" id="KW-0378">Hydrolase</keyword>
<dbReference type="KEGG" id="usu:LVJ78_00015"/>
<dbReference type="Gene3D" id="3.40.210.30">
    <property type="entry name" value="Dam replacing family, catalytic PD-(D/E)XK domain"/>
    <property type="match status" value="1"/>
</dbReference>
<dbReference type="InterPro" id="IPR041368">
    <property type="entry name" value="DRP_C"/>
</dbReference>
<dbReference type="InterPro" id="IPR036388">
    <property type="entry name" value="WH-like_DNA-bd_sf"/>
</dbReference>
<name>A0AAE9GUX9_9NEIS</name>
<dbReference type="Pfam" id="PF06044">
    <property type="entry name" value="DpnI"/>
    <property type="match status" value="1"/>
</dbReference>
<dbReference type="GO" id="GO:0004519">
    <property type="term" value="F:endonuclease activity"/>
    <property type="evidence" value="ECO:0007669"/>
    <property type="project" value="UniProtKB-KW"/>
</dbReference>
<sequence>MNLYFNTDLAKGYKSPAQIARVLTENWLGENAYCPSCGCAHITKAANNRPVLDFDCPNCAEQFELKSKQAKSAGKVINDGAYATMLARIQAADNPNFFFLSYNKADYSVRQLMLVPKHFFTPEMIIRRKPLPETAKRAGWIGCNINIGALPNSGKILLVDKGIVMPSETVHRQWQQNLFLRQQKNEGKGWLLAVMRCVEALPEQFTLAQMYAFENVLQQQFPANRHIKDKIRQQLQWLRNQGIIEFSARGQYRKIPQSKS</sequence>
<evidence type="ECO:0000259" key="1">
    <source>
        <dbReference type="Pfam" id="PF17726"/>
    </source>
</evidence>
<reference evidence="3" key="3">
    <citation type="journal article" date="2022" name="Res Sq">
        <title>Evolution of multicellular longitudinally dividing oral cavity symbionts (Neisseriaceae).</title>
        <authorList>
            <person name="Nyongesa S."/>
            <person name="Weber P."/>
            <person name="Bernet E."/>
            <person name="Pullido F."/>
            <person name="Nieckarz M."/>
            <person name="Delaby M."/>
            <person name="Nieves C."/>
            <person name="Viehboeck T."/>
            <person name="Krause N."/>
            <person name="Rivera-Millot A."/>
            <person name="Nakamura A."/>
            <person name="Vischer N."/>
            <person name="VanNieuwenhze M."/>
            <person name="Brun Y."/>
            <person name="Cava F."/>
            <person name="Bulgheresi S."/>
            <person name="Veyrier F."/>
        </authorList>
    </citation>
    <scope>NUCLEOTIDE SEQUENCE</scope>
    <source>
        <strain evidence="3">1258/02</strain>
    </source>
</reference>